<organism evidence="1">
    <name type="scientific">marine sediment metagenome</name>
    <dbReference type="NCBI Taxonomy" id="412755"/>
    <lineage>
        <taxon>unclassified sequences</taxon>
        <taxon>metagenomes</taxon>
        <taxon>ecological metagenomes</taxon>
    </lineage>
</organism>
<dbReference type="AlphaFoldDB" id="X1GHS4"/>
<name>X1GHS4_9ZZZZ</name>
<dbReference type="EMBL" id="BARU01015186">
    <property type="protein sequence ID" value="GAH41164.1"/>
    <property type="molecule type" value="Genomic_DNA"/>
</dbReference>
<protein>
    <submittedName>
        <fullName evidence="1">Uncharacterized protein</fullName>
    </submittedName>
</protein>
<sequence>FHQYVEEPAVARDLVLETAIDERVPGQLERELVLRLVLALEFLLPTPEKGRAPCA</sequence>
<comment type="caution">
    <text evidence="1">The sequence shown here is derived from an EMBL/GenBank/DDBJ whole genome shotgun (WGS) entry which is preliminary data.</text>
</comment>
<feature type="non-terminal residue" evidence="1">
    <location>
        <position position="1"/>
    </location>
</feature>
<reference evidence="1" key="1">
    <citation type="journal article" date="2014" name="Front. Microbiol.">
        <title>High frequency of phylogenetically diverse reductive dehalogenase-homologous genes in deep subseafloor sedimentary metagenomes.</title>
        <authorList>
            <person name="Kawai M."/>
            <person name="Futagami T."/>
            <person name="Toyoda A."/>
            <person name="Takaki Y."/>
            <person name="Nishi S."/>
            <person name="Hori S."/>
            <person name="Arai W."/>
            <person name="Tsubouchi T."/>
            <person name="Morono Y."/>
            <person name="Uchiyama I."/>
            <person name="Ito T."/>
            <person name="Fujiyama A."/>
            <person name="Inagaki F."/>
            <person name="Takami H."/>
        </authorList>
    </citation>
    <scope>NUCLEOTIDE SEQUENCE</scope>
    <source>
        <strain evidence="1">Expedition CK06-06</strain>
    </source>
</reference>
<evidence type="ECO:0000313" key="1">
    <source>
        <dbReference type="EMBL" id="GAH41164.1"/>
    </source>
</evidence>
<gene>
    <name evidence="1" type="ORF">S03H2_26295</name>
</gene>
<accession>X1GHS4</accession>
<proteinExistence type="predicted"/>